<protein>
    <recommendedName>
        <fullName evidence="4">F-box domain-containing protein</fullName>
    </recommendedName>
</protein>
<evidence type="ECO:0000256" key="1">
    <source>
        <dbReference type="SAM" id="MobiDB-lite"/>
    </source>
</evidence>
<dbReference type="InterPro" id="IPR036047">
    <property type="entry name" value="F-box-like_dom_sf"/>
</dbReference>
<dbReference type="Proteomes" id="UP001497522">
    <property type="component" value="Chromosome 13"/>
</dbReference>
<evidence type="ECO:0000313" key="2">
    <source>
        <dbReference type="EMBL" id="CAK9862467.1"/>
    </source>
</evidence>
<evidence type="ECO:0000313" key="3">
    <source>
        <dbReference type="Proteomes" id="UP001497522"/>
    </source>
</evidence>
<reference evidence="2" key="1">
    <citation type="submission" date="2024-03" db="EMBL/GenBank/DDBJ databases">
        <authorList>
            <consortium name="ELIXIR-Norway"/>
            <consortium name="Elixir Norway"/>
        </authorList>
    </citation>
    <scope>NUCLEOTIDE SEQUENCE</scope>
</reference>
<evidence type="ECO:0008006" key="4">
    <source>
        <dbReference type="Google" id="ProtNLM"/>
    </source>
</evidence>
<dbReference type="Gene3D" id="3.80.10.10">
    <property type="entry name" value="Ribonuclease Inhibitor"/>
    <property type="match status" value="1"/>
</dbReference>
<proteinExistence type="predicted"/>
<feature type="region of interest" description="Disordered" evidence="1">
    <location>
        <begin position="1"/>
        <end position="31"/>
    </location>
</feature>
<accession>A0ABP1AIU6</accession>
<dbReference type="SUPFAM" id="SSF81383">
    <property type="entry name" value="F-box domain"/>
    <property type="match status" value="1"/>
</dbReference>
<sequence length="255" mass="29292">MTDQRWKRQKGTKIGSQTANESRGAEEVGDQKRGMEGFPVEVIGNIISLVANVKDVVRASMTCRKWRDALRHLHTLQQDQYSDRSFYNRKSKTLQLEFLLTDIVLQTMGLQTSRILHGTKFSGTAVIAWLSDTGGSLRHLTYEVPMSTLNVNMLERCGKMRYLESLRLRHTDIRLTTDPTAQRFMSLLSLTLYNLVDVTTFQLQWLVWACRKLESFSLVNSNVIPTDLHCILNLRSSSLKIYAFLQVKFTLMLVQ</sequence>
<dbReference type="InterPro" id="IPR032675">
    <property type="entry name" value="LRR_dom_sf"/>
</dbReference>
<dbReference type="EMBL" id="OZ023714">
    <property type="protein sequence ID" value="CAK9862467.1"/>
    <property type="molecule type" value="Genomic_DNA"/>
</dbReference>
<name>A0ABP1AIU6_9BRYO</name>
<organism evidence="2 3">
    <name type="scientific">Sphagnum jensenii</name>
    <dbReference type="NCBI Taxonomy" id="128206"/>
    <lineage>
        <taxon>Eukaryota</taxon>
        <taxon>Viridiplantae</taxon>
        <taxon>Streptophyta</taxon>
        <taxon>Embryophyta</taxon>
        <taxon>Bryophyta</taxon>
        <taxon>Sphagnophytina</taxon>
        <taxon>Sphagnopsida</taxon>
        <taxon>Sphagnales</taxon>
        <taxon>Sphagnaceae</taxon>
        <taxon>Sphagnum</taxon>
    </lineage>
</organism>
<gene>
    <name evidence="2" type="ORF">CSSPJE1EN2_LOCUS5462</name>
</gene>
<keyword evidence="3" id="KW-1185">Reference proteome</keyword>